<evidence type="ECO:0000256" key="5">
    <source>
        <dbReference type="HAMAP-Rule" id="MF_00445"/>
    </source>
</evidence>
<dbReference type="GO" id="GO:0012505">
    <property type="term" value="C:endomembrane system"/>
    <property type="evidence" value="ECO:0007669"/>
    <property type="project" value="UniProtKB-SubCell"/>
</dbReference>
<dbReference type="Pfam" id="PF00361">
    <property type="entry name" value="Proton_antipo_M"/>
    <property type="match status" value="1"/>
</dbReference>
<keyword evidence="3 5" id="KW-1133">Transmembrane helix</keyword>
<evidence type="ECO:0000259" key="7">
    <source>
        <dbReference type="Pfam" id="PF00361"/>
    </source>
</evidence>
<evidence type="ECO:0000313" key="8">
    <source>
        <dbReference type="EMBL" id="SMG47765.1"/>
    </source>
</evidence>
<dbReference type="NCBIfam" id="TIGR01770">
    <property type="entry name" value="NDH_I_N"/>
    <property type="match status" value="1"/>
</dbReference>
<feature type="transmembrane region" description="Helical" evidence="5">
    <location>
        <begin position="258"/>
        <end position="280"/>
    </location>
</feature>
<keyword evidence="9" id="KW-1185">Reference proteome</keyword>
<evidence type="ECO:0000313" key="9">
    <source>
        <dbReference type="Proteomes" id="UP000192980"/>
    </source>
</evidence>
<keyword evidence="5" id="KW-1003">Cell membrane</keyword>
<dbReference type="PANTHER" id="PTHR22773">
    <property type="entry name" value="NADH DEHYDROGENASE"/>
    <property type="match status" value="1"/>
</dbReference>
<feature type="transmembrane region" description="Helical" evidence="5">
    <location>
        <begin position="390"/>
        <end position="411"/>
    </location>
</feature>
<dbReference type="RefSeq" id="WP_085474168.1">
    <property type="nucleotide sequence ID" value="NZ_CP038029.1"/>
</dbReference>
<comment type="catalytic activity">
    <reaction evidence="5">
        <text>a quinone + NADH + 5 H(+)(in) = a quinol + NAD(+) + 4 H(+)(out)</text>
        <dbReference type="Rhea" id="RHEA:57888"/>
        <dbReference type="ChEBI" id="CHEBI:15378"/>
        <dbReference type="ChEBI" id="CHEBI:24646"/>
        <dbReference type="ChEBI" id="CHEBI:57540"/>
        <dbReference type="ChEBI" id="CHEBI:57945"/>
        <dbReference type="ChEBI" id="CHEBI:132124"/>
    </reaction>
</comment>
<protein>
    <recommendedName>
        <fullName evidence="5">NADH-quinone oxidoreductase subunit N</fullName>
        <ecNumber evidence="5">7.1.1.-</ecNumber>
    </recommendedName>
    <alternativeName>
        <fullName evidence="5">NADH dehydrogenase I subunit N</fullName>
    </alternativeName>
    <alternativeName>
        <fullName evidence="5">NDH-1 subunit N</fullName>
    </alternativeName>
</protein>
<reference evidence="8 9" key="1">
    <citation type="submission" date="2017-04" db="EMBL/GenBank/DDBJ databases">
        <authorList>
            <person name="Afonso C.L."/>
            <person name="Miller P.J."/>
            <person name="Scott M.A."/>
            <person name="Spackman E."/>
            <person name="Goraichik I."/>
            <person name="Dimitrov K.M."/>
            <person name="Suarez D.L."/>
            <person name="Swayne D.E."/>
        </authorList>
    </citation>
    <scope>NUCLEOTIDE SEQUENCE [LARGE SCALE GENOMIC DNA]</scope>
    <source>
        <strain evidence="8 9">DSM 22418</strain>
    </source>
</reference>
<comment type="subunit">
    <text evidence="5">NDH-1 is composed of 14 different subunits. Subunits NuoA, H, J, K, L, M, N constitute the membrane sector of the complex.</text>
</comment>
<comment type="function">
    <text evidence="5">NDH-1 shuttles electrons from NADH, via FMN and iron-sulfur (Fe-S) centers, to quinones in the respiratory chain. The immediate electron acceptor for the enzyme in this species is believed to be a menaquinone. Couples the redox reaction to proton translocation (for every two electrons transferred, four hydrogen ions are translocated across the cytoplasmic membrane), and thus conserves the redox energy in a proton gradient.</text>
</comment>
<dbReference type="STRING" id="561061.SAMN05660862_3488"/>
<feature type="transmembrane region" description="Helical" evidence="5">
    <location>
        <begin position="227"/>
        <end position="252"/>
    </location>
</feature>
<feature type="transmembrane region" description="Helical" evidence="5">
    <location>
        <begin position="147"/>
        <end position="171"/>
    </location>
</feature>
<feature type="transmembrane region" description="Helical" evidence="5">
    <location>
        <begin position="92"/>
        <end position="109"/>
    </location>
</feature>
<dbReference type="GO" id="GO:0008137">
    <property type="term" value="F:NADH dehydrogenase (ubiquinone) activity"/>
    <property type="evidence" value="ECO:0007669"/>
    <property type="project" value="InterPro"/>
</dbReference>
<feature type="transmembrane region" description="Helical" evidence="5">
    <location>
        <begin position="115"/>
        <end position="135"/>
    </location>
</feature>
<dbReference type="InterPro" id="IPR001750">
    <property type="entry name" value="ND/Mrp_TM"/>
</dbReference>
<dbReference type="EMBL" id="FXAU01000007">
    <property type="protein sequence ID" value="SMG47765.1"/>
    <property type="molecule type" value="Genomic_DNA"/>
</dbReference>
<feature type="transmembrane region" description="Helical" evidence="5">
    <location>
        <begin position="25"/>
        <end position="42"/>
    </location>
</feature>
<evidence type="ECO:0000256" key="4">
    <source>
        <dbReference type="ARBA" id="ARBA00023136"/>
    </source>
</evidence>
<feature type="transmembrane region" description="Helical" evidence="5">
    <location>
        <begin position="432"/>
        <end position="451"/>
    </location>
</feature>
<dbReference type="Proteomes" id="UP000192980">
    <property type="component" value="Unassembled WGS sequence"/>
</dbReference>
<evidence type="ECO:0000256" key="6">
    <source>
        <dbReference type="RuleBase" id="RU000320"/>
    </source>
</evidence>
<evidence type="ECO:0000256" key="2">
    <source>
        <dbReference type="ARBA" id="ARBA00022692"/>
    </source>
</evidence>
<dbReference type="InterPro" id="IPR010096">
    <property type="entry name" value="NADH-Q_OxRdtase_suN/2"/>
</dbReference>
<dbReference type="GO" id="GO:0042773">
    <property type="term" value="P:ATP synthesis coupled electron transport"/>
    <property type="evidence" value="ECO:0007669"/>
    <property type="project" value="InterPro"/>
</dbReference>
<keyword evidence="5" id="KW-0813">Transport</keyword>
<feature type="transmembrane region" description="Helical" evidence="5">
    <location>
        <begin position="356"/>
        <end position="378"/>
    </location>
</feature>
<keyword evidence="2 5" id="KW-0812">Transmembrane</keyword>
<feature type="domain" description="NADH:quinone oxidoreductase/Mrp antiporter transmembrane" evidence="7">
    <location>
        <begin position="114"/>
        <end position="405"/>
    </location>
</feature>
<comment type="subcellular location">
    <subcellularLocation>
        <location evidence="5">Cell membrane</location>
        <topology evidence="5">Multi-pass membrane protein</topology>
    </subcellularLocation>
    <subcellularLocation>
        <location evidence="1">Endomembrane system</location>
        <topology evidence="1">Multi-pass membrane protein</topology>
    </subcellularLocation>
    <subcellularLocation>
        <location evidence="6">Membrane</location>
        <topology evidence="6">Multi-pass membrane protein</topology>
    </subcellularLocation>
</comment>
<feature type="transmembrane region" description="Helical" evidence="5">
    <location>
        <begin position="314"/>
        <end position="335"/>
    </location>
</feature>
<evidence type="ECO:0000256" key="3">
    <source>
        <dbReference type="ARBA" id="ARBA00022989"/>
    </source>
</evidence>
<sequence>MGAIITLSVLGILVLYLGLYKAKNALLPVTLLGLLVAFGFTVADWNKDATPLFNGMVYFDKFALAFSMLCIFITALILLLSKEYFRNISEHVAEYYCLLVFSLTGALIVTAYHNFAMLFIGIEIMSVALYILVGIRKYDKASNEAALKYFLMGAFSTGFLLFGIALLYGASGTFDLEGLRNYVLTAGEISPLFYAGVLLMLCGLCFKIGAAPFHFWTPDVYDGAPILITAFMSTVVKVASFVGFLRLFSMVFVPVSDLWTPVLLTVVIITLFIGNITALMQSSFKRMMAYSSISHAGYMLFALVSISVTSAASMFTYAFAYSLASVIAFAILILVKRETGSDQFESFNGLGKRKPGLALAMTVAMLSLAGIPLTAGFIGKFMMFNQVMGGYNIVLLLLAVVNAAIGVYYYLHVVVNMYFKDADGEMQIQIPTSYKVVLTLAVALTILIGVYPDCVIGLL</sequence>
<dbReference type="GO" id="GO:0048038">
    <property type="term" value="F:quinone binding"/>
    <property type="evidence" value="ECO:0007669"/>
    <property type="project" value="UniProtKB-KW"/>
</dbReference>
<keyword evidence="5" id="KW-1278">Translocase</keyword>
<dbReference type="GO" id="GO:0005886">
    <property type="term" value="C:plasma membrane"/>
    <property type="evidence" value="ECO:0007669"/>
    <property type="project" value="UniProtKB-SubCell"/>
</dbReference>
<keyword evidence="5" id="KW-0520">NAD</keyword>
<organism evidence="8 9">
    <name type="scientific">Sphingobacterium psychroaquaticum</name>
    <dbReference type="NCBI Taxonomy" id="561061"/>
    <lineage>
        <taxon>Bacteria</taxon>
        <taxon>Pseudomonadati</taxon>
        <taxon>Bacteroidota</taxon>
        <taxon>Sphingobacteriia</taxon>
        <taxon>Sphingobacteriales</taxon>
        <taxon>Sphingobacteriaceae</taxon>
        <taxon>Sphingobacterium</taxon>
    </lineage>
</organism>
<dbReference type="EC" id="7.1.1.-" evidence="5"/>
<gene>
    <name evidence="5" type="primary">nuoN</name>
    <name evidence="8" type="ORF">SAMN05660862_3488</name>
</gene>
<feature type="transmembrane region" description="Helical" evidence="5">
    <location>
        <begin position="287"/>
        <end position="308"/>
    </location>
</feature>
<name>A0A1X7L249_9SPHI</name>
<keyword evidence="4 5" id="KW-0472">Membrane</keyword>
<dbReference type="OrthoDB" id="9811718at2"/>
<dbReference type="GO" id="GO:0050136">
    <property type="term" value="F:NADH dehydrogenase (quinone) (non-electrogenic) activity"/>
    <property type="evidence" value="ECO:0007669"/>
    <property type="project" value="UniProtKB-UniRule"/>
</dbReference>
<feature type="transmembrane region" description="Helical" evidence="5">
    <location>
        <begin position="62"/>
        <end position="80"/>
    </location>
</feature>
<comment type="similarity">
    <text evidence="5">Belongs to the complex I subunit 2 family.</text>
</comment>
<dbReference type="HAMAP" id="MF_00445">
    <property type="entry name" value="NDH1_NuoN_1"/>
    <property type="match status" value="1"/>
</dbReference>
<proteinExistence type="inferred from homology"/>
<feature type="transmembrane region" description="Helical" evidence="5">
    <location>
        <begin position="191"/>
        <end position="215"/>
    </location>
</feature>
<dbReference type="AlphaFoldDB" id="A0A1X7L249"/>
<accession>A0A1X7L249</accession>
<evidence type="ECO:0000256" key="1">
    <source>
        <dbReference type="ARBA" id="ARBA00004127"/>
    </source>
</evidence>
<keyword evidence="5" id="KW-0874">Quinone</keyword>